<dbReference type="InterPro" id="IPR001701">
    <property type="entry name" value="Glyco_hydro_9"/>
</dbReference>
<sequence>MAPRRRDDMEFGATELALAAQRFGDDRAAGWFAEAADWATSYLDGDGRGSLGIADVSAMAHADLAPHLDGEIRDRLAEDLRGHLRDAVTFAEKDPFGSGVAYWSWDSVPKTFGLVLTEAYYRRLTGDQEFTAFAGRQRGWALGANPWGRSFVIGAGTRSLDCPSHAIANLTGQSPVGAVVNGPNAAEQFKELNTFPTMRACPSDGSNALAEFDGAGARFLDHAGAWASAEVAIDFTSTALLAFALSAH</sequence>
<feature type="domain" description="Glycoside hydrolase family 9" evidence="3">
    <location>
        <begin position="6"/>
        <end position="240"/>
    </location>
</feature>
<proteinExistence type="predicted"/>
<dbReference type="Gene3D" id="1.50.10.10">
    <property type="match status" value="1"/>
</dbReference>
<evidence type="ECO:0000313" key="5">
    <source>
        <dbReference type="Proteomes" id="UP001285352"/>
    </source>
</evidence>
<dbReference type="EMBL" id="JAXAVU010000004">
    <property type="protein sequence ID" value="MDX8141621.1"/>
    <property type="molecule type" value="Genomic_DNA"/>
</dbReference>
<dbReference type="Proteomes" id="UP001285352">
    <property type="component" value="Unassembled WGS sequence"/>
</dbReference>
<protein>
    <submittedName>
        <fullName evidence="4">Glycoside hydrolase family 9 protein</fullName>
    </submittedName>
</protein>
<accession>A0ABU4UQ99</accession>
<name>A0ABU4UQ99_9PSEU</name>
<keyword evidence="5" id="KW-1185">Reference proteome</keyword>
<dbReference type="GO" id="GO:0016787">
    <property type="term" value="F:hydrolase activity"/>
    <property type="evidence" value="ECO:0007669"/>
    <property type="project" value="UniProtKB-KW"/>
</dbReference>
<keyword evidence="4" id="KW-0378">Hydrolase</keyword>
<reference evidence="4 5" key="1">
    <citation type="submission" date="2023-11" db="EMBL/GenBank/DDBJ databases">
        <title>Lentzea sokolovensis, sp. nov., Lentzea kristufkii, sp. nov., and Lentzea miocenensis, sp. nov., rare actinobacteria from Sokolov Coal Basin, Miocene lacustrine sediment, Czech Republic.</title>
        <authorList>
            <person name="Lara A."/>
            <person name="Kotroba L."/>
            <person name="Nouioui I."/>
            <person name="Neumann-Schaal M."/>
            <person name="Mast Y."/>
            <person name="Chronakova A."/>
        </authorList>
    </citation>
    <scope>NUCLEOTIDE SEQUENCE [LARGE SCALE GENOMIC DNA]</scope>
    <source>
        <strain evidence="4 5">BCCO 10_0061</strain>
    </source>
</reference>
<dbReference type="InterPro" id="IPR012341">
    <property type="entry name" value="6hp_glycosidase-like_sf"/>
</dbReference>
<gene>
    <name evidence="4" type="ORF">SK854_05820</name>
</gene>
<dbReference type="SUPFAM" id="SSF48208">
    <property type="entry name" value="Six-hairpin glycosidases"/>
    <property type="match status" value="1"/>
</dbReference>
<comment type="caution">
    <text evidence="4">The sequence shown here is derived from an EMBL/GenBank/DDBJ whole genome shotgun (WGS) entry which is preliminary data.</text>
</comment>
<keyword evidence="2" id="KW-0624">Polysaccharide degradation</keyword>
<dbReference type="Pfam" id="PF00759">
    <property type="entry name" value="Glyco_hydro_9"/>
    <property type="match status" value="1"/>
</dbReference>
<keyword evidence="1" id="KW-0119">Carbohydrate metabolism</keyword>
<evidence type="ECO:0000256" key="2">
    <source>
        <dbReference type="ARBA" id="ARBA00023326"/>
    </source>
</evidence>
<evidence type="ECO:0000256" key="1">
    <source>
        <dbReference type="ARBA" id="ARBA00023277"/>
    </source>
</evidence>
<dbReference type="RefSeq" id="WP_319973944.1">
    <property type="nucleotide sequence ID" value="NZ_JAXAVU010000004.1"/>
</dbReference>
<evidence type="ECO:0000259" key="3">
    <source>
        <dbReference type="Pfam" id="PF00759"/>
    </source>
</evidence>
<organism evidence="4 5">
    <name type="scientific">Lentzea sokolovensis</name>
    <dbReference type="NCBI Taxonomy" id="3095429"/>
    <lineage>
        <taxon>Bacteria</taxon>
        <taxon>Bacillati</taxon>
        <taxon>Actinomycetota</taxon>
        <taxon>Actinomycetes</taxon>
        <taxon>Pseudonocardiales</taxon>
        <taxon>Pseudonocardiaceae</taxon>
        <taxon>Lentzea</taxon>
    </lineage>
</organism>
<dbReference type="InterPro" id="IPR008928">
    <property type="entry name" value="6-hairpin_glycosidase_sf"/>
</dbReference>
<evidence type="ECO:0000313" key="4">
    <source>
        <dbReference type="EMBL" id="MDX8141621.1"/>
    </source>
</evidence>